<accession>A0A8S0SS88</accession>
<evidence type="ECO:0000313" key="1">
    <source>
        <dbReference type="EMBL" id="CAA2995077.1"/>
    </source>
</evidence>
<sequence length="107" mass="10800">MVIYGCGGGFSDGGFDDVVVVVVVVVLWVRCVVCDGDVNVVVALVMLTGCCAVVVFNDSALCDAIVGDGHNGVAVERCDGGSGGNVGNGATGGSDEVWLYMLAMVHD</sequence>
<name>A0A8S0SS88_OLEEU</name>
<dbReference type="AlphaFoldDB" id="A0A8S0SS88"/>
<protein>
    <submittedName>
        <fullName evidence="1">Uncharacterized protein</fullName>
    </submittedName>
</protein>
<organism evidence="1 2">
    <name type="scientific">Olea europaea subsp. europaea</name>
    <dbReference type="NCBI Taxonomy" id="158383"/>
    <lineage>
        <taxon>Eukaryota</taxon>
        <taxon>Viridiplantae</taxon>
        <taxon>Streptophyta</taxon>
        <taxon>Embryophyta</taxon>
        <taxon>Tracheophyta</taxon>
        <taxon>Spermatophyta</taxon>
        <taxon>Magnoliopsida</taxon>
        <taxon>eudicotyledons</taxon>
        <taxon>Gunneridae</taxon>
        <taxon>Pentapetalae</taxon>
        <taxon>asterids</taxon>
        <taxon>lamiids</taxon>
        <taxon>Lamiales</taxon>
        <taxon>Oleaceae</taxon>
        <taxon>Oleeae</taxon>
        <taxon>Olea</taxon>
    </lineage>
</organism>
<evidence type="ECO:0000313" key="2">
    <source>
        <dbReference type="Proteomes" id="UP000594638"/>
    </source>
</evidence>
<dbReference type="Gramene" id="OE9A079233T1">
    <property type="protein sequence ID" value="OE9A079233C1"/>
    <property type="gene ID" value="OE9A079233"/>
</dbReference>
<proteinExistence type="predicted"/>
<dbReference type="EMBL" id="CACTIH010005489">
    <property type="protein sequence ID" value="CAA2995077.1"/>
    <property type="molecule type" value="Genomic_DNA"/>
</dbReference>
<comment type="caution">
    <text evidence="1">The sequence shown here is derived from an EMBL/GenBank/DDBJ whole genome shotgun (WGS) entry which is preliminary data.</text>
</comment>
<gene>
    <name evidence="1" type="ORF">OLEA9_A079233</name>
</gene>
<keyword evidence="2" id="KW-1185">Reference proteome</keyword>
<dbReference type="Proteomes" id="UP000594638">
    <property type="component" value="Unassembled WGS sequence"/>
</dbReference>
<reference evidence="1 2" key="1">
    <citation type="submission" date="2019-12" db="EMBL/GenBank/DDBJ databases">
        <authorList>
            <person name="Alioto T."/>
            <person name="Alioto T."/>
            <person name="Gomez Garrido J."/>
        </authorList>
    </citation>
    <scope>NUCLEOTIDE SEQUENCE [LARGE SCALE GENOMIC DNA]</scope>
</reference>